<feature type="transmembrane region" description="Helical" evidence="7">
    <location>
        <begin position="249"/>
        <end position="265"/>
    </location>
</feature>
<keyword evidence="4 7" id="KW-0812">Transmembrane</keyword>
<dbReference type="GO" id="GO:0005886">
    <property type="term" value="C:plasma membrane"/>
    <property type="evidence" value="ECO:0007669"/>
    <property type="project" value="UniProtKB-SubCell"/>
</dbReference>
<feature type="transmembrane region" description="Helical" evidence="7">
    <location>
        <begin position="50"/>
        <end position="76"/>
    </location>
</feature>
<keyword evidence="6 7" id="KW-0472">Membrane</keyword>
<comment type="similarity">
    <text evidence="2">Belongs to the UPF0718 family.</text>
</comment>
<feature type="transmembrane region" description="Helical" evidence="7">
    <location>
        <begin position="271"/>
        <end position="292"/>
    </location>
</feature>
<dbReference type="AlphaFoldDB" id="A0A1V2A460"/>
<evidence type="ECO:0000256" key="2">
    <source>
        <dbReference type="ARBA" id="ARBA00006386"/>
    </source>
</evidence>
<dbReference type="EMBL" id="MSFI01000032">
    <property type="protein sequence ID" value="OMP65700.1"/>
    <property type="molecule type" value="Genomic_DNA"/>
</dbReference>
<proteinExistence type="inferred from homology"/>
<reference evidence="8 9" key="1">
    <citation type="submission" date="2016-12" db="EMBL/GenBank/DDBJ databases">
        <title>Domibacillus sp. SAB 38T whole genome sequencing.</title>
        <authorList>
            <person name="Verma A."/>
            <person name="Ojha A.K."/>
            <person name="Krishnamurthi S."/>
        </authorList>
    </citation>
    <scope>NUCLEOTIDE SEQUENCE [LARGE SCALE GENOMIC DNA]</scope>
    <source>
        <strain evidence="8 9">SAB 38</strain>
    </source>
</reference>
<dbReference type="Proteomes" id="UP000188613">
    <property type="component" value="Unassembled WGS sequence"/>
</dbReference>
<keyword evidence="5 7" id="KW-1133">Transmembrane helix</keyword>
<feature type="transmembrane region" description="Helical" evidence="7">
    <location>
        <begin position="312"/>
        <end position="333"/>
    </location>
</feature>
<dbReference type="InterPro" id="IPR052923">
    <property type="entry name" value="UPF0718"/>
</dbReference>
<evidence type="ECO:0008006" key="10">
    <source>
        <dbReference type="Google" id="ProtNLM"/>
    </source>
</evidence>
<evidence type="ECO:0000256" key="4">
    <source>
        <dbReference type="ARBA" id="ARBA00022692"/>
    </source>
</evidence>
<feature type="transmembrane region" description="Helical" evidence="7">
    <location>
        <begin position="124"/>
        <end position="149"/>
    </location>
</feature>
<feature type="transmembrane region" description="Helical" evidence="7">
    <location>
        <begin position="7"/>
        <end position="26"/>
    </location>
</feature>
<evidence type="ECO:0000256" key="3">
    <source>
        <dbReference type="ARBA" id="ARBA00022475"/>
    </source>
</evidence>
<sequence>MSRSFRTYLLDVAVFMAIAVAMYVFFTSEVMKGNGMTIQIPPSFLQLNTIFLSIFIEAVPFVLIGVLMAGFIQVFISDEQIRRWIPKNRLAAVTMSCIVGSCFPACECGIVPIVRRLVAKGVPIYAGVGFLLTGPLINPIVIFSTYIAFGDNWNMALMRMGVGFAAAMIIALIVSLFFKKSQLKGQANQELIQESRGKSLFFFRIWDMLKHSIDEFFDMGKYLILGAFFAAFVQTYVSAQSLLQVGEGWVSSTLVMMALAFILSLCSEADAFIGASFRSMFPSTSILAFLIYGPMIDLKNTLMLASVFKKRFVFTLIILISVIVFGCVSFVNWL</sequence>
<organism evidence="8 9">
    <name type="scientific">Domibacillus epiphyticus</name>
    <dbReference type="NCBI Taxonomy" id="1714355"/>
    <lineage>
        <taxon>Bacteria</taxon>
        <taxon>Bacillati</taxon>
        <taxon>Bacillota</taxon>
        <taxon>Bacilli</taxon>
        <taxon>Bacillales</taxon>
        <taxon>Bacillaceae</taxon>
        <taxon>Domibacillus</taxon>
    </lineage>
</organism>
<dbReference type="InterPro" id="IPR005524">
    <property type="entry name" value="DUF318"/>
</dbReference>
<feature type="transmembrane region" description="Helical" evidence="7">
    <location>
        <begin position="219"/>
        <end position="237"/>
    </location>
</feature>
<name>A0A1V2A460_9BACI</name>
<protein>
    <recommendedName>
        <fullName evidence="10">Permease</fullName>
    </recommendedName>
</protein>
<accession>A0A1V2A460</accession>
<dbReference type="PANTHER" id="PTHR34184">
    <property type="entry name" value="UPF0718 PROTEIN YCGR"/>
    <property type="match status" value="1"/>
</dbReference>
<comment type="caution">
    <text evidence="8">The sequence shown here is derived from an EMBL/GenBank/DDBJ whole genome shotgun (WGS) entry which is preliminary data.</text>
</comment>
<dbReference type="Pfam" id="PF03773">
    <property type="entry name" value="ArsP_1"/>
    <property type="match status" value="1"/>
</dbReference>
<evidence type="ECO:0000313" key="9">
    <source>
        <dbReference type="Proteomes" id="UP000188613"/>
    </source>
</evidence>
<dbReference type="RefSeq" id="WP_076768216.1">
    <property type="nucleotide sequence ID" value="NZ_MSFI01000032.1"/>
</dbReference>
<feature type="transmembrane region" description="Helical" evidence="7">
    <location>
        <begin position="156"/>
        <end position="178"/>
    </location>
</feature>
<evidence type="ECO:0000313" key="8">
    <source>
        <dbReference type="EMBL" id="OMP65700.1"/>
    </source>
</evidence>
<comment type="subcellular location">
    <subcellularLocation>
        <location evidence="1">Cell membrane</location>
        <topology evidence="1">Multi-pass membrane protein</topology>
    </subcellularLocation>
</comment>
<evidence type="ECO:0000256" key="1">
    <source>
        <dbReference type="ARBA" id="ARBA00004651"/>
    </source>
</evidence>
<gene>
    <name evidence="8" type="ORF">BTO28_16225</name>
</gene>
<evidence type="ECO:0000256" key="5">
    <source>
        <dbReference type="ARBA" id="ARBA00022989"/>
    </source>
</evidence>
<dbReference type="PANTHER" id="PTHR34184:SF4">
    <property type="entry name" value="UPF0718 PROTEIN YCGR"/>
    <property type="match status" value="1"/>
</dbReference>
<evidence type="ECO:0000256" key="6">
    <source>
        <dbReference type="ARBA" id="ARBA00023136"/>
    </source>
</evidence>
<dbReference type="STRING" id="1714355.BTO28_16225"/>
<evidence type="ECO:0000256" key="7">
    <source>
        <dbReference type="SAM" id="Phobius"/>
    </source>
</evidence>
<dbReference type="OrthoDB" id="9810876at2"/>
<keyword evidence="9" id="KW-1185">Reference proteome</keyword>
<keyword evidence="3" id="KW-1003">Cell membrane</keyword>